<feature type="transmembrane region" description="Helical" evidence="1">
    <location>
        <begin position="36"/>
        <end position="55"/>
    </location>
</feature>
<name>A0A1H9VBK2_9BACI</name>
<dbReference type="OrthoDB" id="2972540at2"/>
<organism evidence="2 3">
    <name type="scientific">Gracilibacillus ureilyticus</name>
    <dbReference type="NCBI Taxonomy" id="531814"/>
    <lineage>
        <taxon>Bacteria</taxon>
        <taxon>Bacillati</taxon>
        <taxon>Bacillota</taxon>
        <taxon>Bacilli</taxon>
        <taxon>Bacillales</taxon>
        <taxon>Bacillaceae</taxon>
        <taxon>Gracilibacillus</taxon>
    </lineage>
</organism>
<dbReference type="Proteomes" id="UP000199687">
    <property type="component" value="Unassembled WGS sequence"/>
</dbReference>
<accession>A0A1H9VBK2</accession>
<evidence type="ECO:0000313" key="3">
    <source>
        <dbReference type="Proteomes" id="UP000199687"/>
    </source>
</evidence>
<evidence type="ECO:0000313" key="2">
    <source>
        <dbReference type="EMBL" id="SES18949.1"/>
    </source>
</evidence>
<dbReference type="AlphaFoldDB" id="A0A1H9VBK2"/>
<dbReference type="RefSeq" id="WP_089743613.1">
    <property type="nucleotide sequence ID" value="NZ_FOGL01000022.1"/>
</dbReference>
<reference evidence="2 3" key="1">
    <citation type="submission" date="2016-10" db="EMBL/GenBank/DDBJ databases">
        <authorList>
            <person name="de Groot N.N."/>
        </authorList>
    </citation>
    <scope>NUCLEOTIDE SEQUENCE [LARGE SCALE GENOMIC DNA]</scope>
    <source>
        <strain evidence="2 3">CGMCC 1.7727</strain>
    </source>
</reference>
<evidence type="ECO:0000256" key="1">
    <source>
        <dbReference type="SAM" id="Phobius"/>
    </source>
</evidence>
<dbReference type="EMBL" id="FOGL01000022">
    <property type="protein sequence ID" value="SES18949.1"/>
    <property type="molecule type" value="Genomic_DNA"/>
</dbReference>
<sequence>MKIKAIVFTLFLLCMLFLLRFYYEKIDPHTHYLENLFAYLTGVLVVILFMIILLIKKQHKIKLSVCIVLFLSVLIVGVSFWGVRPYYIVYEEVPKRIELLESHLTETYPDRTWEITQSDSTFESHYLMLVRFDDEPDTLYHYFISDDVITGEKELKSSGSRDAN</sequence>
<gene>
    <name evidence="2" type="ORF">SAMN04487944_12291</name>
</gene>
<proteinExistence type="predicted"/>
<keyword evidence="1" id="KW-0472">Membrane</keyword>
<keyword evidence="3" id="KW-1185">Reference proteome</keyword>
<feature type="transmembrane region" description="Helical" evidence="1">
    <location>
        <begin position="67"/>
        <end position="87"/>
    </location>
</feature>
<keyword evidence="1" id="KW-0812">Transmembrane</keyword>
<protein>
    <submittedName>
        <fullName evidence="2">Uncharacterized protein</fullName>
    </submittedName>
</protein>
<keyword evidence="1" id="KW-1133">Transmembrane helix</keyword>